<dbReference type="EMBL" id="PGUY01000033">
    <property type="protein sequence ID" value="PLT29801.1"/>
    <property type="molecule type" value="Genomic_DNA"/>
</dbReference>
<dbReference type="RefSeq" id="WP_101642009.1">
    <property type="nucleotide sequence ID" value="NZ_PGUY01000033.1"/>
</dbReference>
<name>A0A2N5M613_9BACI</name>
<gene>
    <name evidence="1" type="ORF">CUU66_10885</name>
</gene>
<evidence type="ECO:0000313" key="2">
    <source>
        <dbReference type="Proteomes" id="UP000234748"/>
    </source>
</evidence>
<keyword evidence="2" id="KW-1185">Reference proteome</keyword>
<organism evidence="1 2">
    <name type="scientific">Peribacillus deserti</name>
    <dbReference type="NCBI Taxonomy" id="673318"/>
    <lineage>
        <taxon>Bacteria</taxon>
        <taxon>Bacillati</taxon>
        <taxon>Bacillota</taxon>
        <taxon>Bacilli</taxon>
        <taxon>Bacillales</taxon>
        <taxon>Bacillaceae</taxon>
        <taxon>Peribacillus</taxon>
    </lineage>
</organism>
<dbReference type="OrthoDB" id="2944891at2"/>
<comment type="caution">
    <text evidence="1">The sequence shown here is derived from an EMBL/GenBank/DDBJ whole genome shotgun (WGS) entry which is preliminary data.</text>
</comment>
<dbReference type="AlphaFoldDB" id="A0A2N5M613"/>
<proteinExistence type="predicted"/>
<reference evidence="1 2" key="1">
    <citation type="submission" date="2017-11" db="EMBL/GenBank/DDBJ databases">
        <title>Comparitive Functional Genomics of Dry Heat Resistant strains isolated from the Viking Spacecraft.</title>
        <authorList>
            <person name="Seuylemezian A."/>
            <person name="Cooper K."/>
            <person name="Vaishampayan P."/>
        </authorList>
    </citation>
    <scope>NUCLEOTIDE SEQUENCE [LARGE SCALE GENOMIC DNA]</scope>
    <source>
        <strain evidence="1 2">V1-29</strain>
    </source>
</reference>
<accession>A0A2N5M613</accession>
<dbReference type="Proteomes" id="UP000234748">
    <property type="component" value="Unassembled WGS sequence"/>
</dbReference>
<evidence type="ECO:0000313" key="1">
    <source>
        <dbReference type="EMBL" id="PLT29801.1"/>
    </source>
</evidence>
<protein>
    <submittedName>
        <fullName evidence="1">Uncharacterized protein</fullName>
    </submittedName>
</protein>
<sequence length="142" mass="17016">MSLFQKLFGKRKLENDELLEKLLSRGRELGIPERILRKTNPYFKEKAGELGPREFHPWIDEWYYSPQLLEFVYSHFSLEDLSQLAEQRDDKYDYYANDAISETLIDEEKYPIPVDQFEDEYRTAYFVTALMIRDIVANSLPY</sequence>